<keyword evidence="11 14" id="KW-1015">Disulfide bond</keyword>
<feature type="disulfide bond" evidence="14">
    <location>
        <begin position="173"/>
        <end position="191"/>
    </location>
</feature>
<dbReference type="Proteomes" id="UP000031668">
    <property type="component" value="Unassembled WGS sequence"/>
</dbReference>
<dbReference type="CDD" id="cd00112">
    <property type="entry name" value="LDLa"/>
    <property type="match status" value="3"/>
</dbReference>
<dbReference type="SUPFAM" id="SSF57424">
    <property type="entry name" value="LDL receptor-like module"/>
    <property type="match status" value="3"/>
</dbReference>
<evidence type="ECO:0000256" key="2">
    <source>
        <dbReference type="ARBA" id="ARBA00004479"/>
    </source>
</evidence>
<dbReference type="GO" id="GO:0005886">
    <property type="term" value="C:plasma membrane"/>
    <property type="evidence" value="ECO:0007669"/>
    <property type="project" value="TreeGrafter"/>
</dbReference>
<evidence type="ECO:0000256" key="8">
    <source>
        <dbReference type="ARBA" id="ARBA00022837"/>
    </source>
</evidence>
<dbReference type="Gene3D" id="4.10.400.10">
    <property type="entry name" value="Low-density Lipoprotein Receptor"/>
    <property type="match status" value="4"/>
</dbReference>
<keyword evidence="12 15" id="KW-0675">Receptor</keyword>
<dbReference type="GO" id="GO:0006897">
    <property type="term" value="P:endocytosis"/>
    <property type="evidence" value="ECO:0007669"/>
    <property type="project" value="UniProtKB-KW"/>
</dbReference>
<dbReference type="InterPro" id="IPR023415">
    <property type="entry name" value="LDLR_class-A_CS"/>
</dbReference>
<evidence type="ECO:0000256" key="14">
    <source>
        <dbReference type="PROSITE-ProRule" id="PRU00124"/>
    </source>
</evidence>
<dbReference type="PANTHER" id="PTHR24270">
    <property type="entry name" value="LOW-DENSITY LIPOPROTEIN RECEPTOR-RELATED"/>
    <property type="match status" value="1"/>
</dbReference>
<feature type="disulfide bond" evidence="14">
    <location>
        <begin position="146"/>
        <end position="161"/>
    </location>
</feature>
<protein>
    <submittedName>
        <fullName evidence="15">Putative vitellogenin receptor</fullName>
    </submittedName>
</protein>
<dbReference type="InterPro" id="IPR050685">
    <property type="entry name" value="LDLR"/>
</dbReference>
<evidence type="ECO:0000256" key="12">
    <source>
        <dbReference type="ARBA" id="ARBA00023170"/>
    </source>
</evidence>
<reference evidence="15 16" key="1">
    <citation type="journal article" date="2014" name="Genome Biol. Evol.">
        <title>The genome of the myxosporean Thelohanellus kitauei shows adaptations to nutrient acquisition within its fish host.</title>
        <authorList>
            <person name="Yang Y."/>
            <person name="Xiong J."/>
            <person name="Zhou Z."/>
            <person name="Huo F."/>
            <person name="Miao W."/>
            <person name="Ran C."/>
            <person name="Liu Y."/>
            <person name="Zhang J."/>
            <person name="Feng J."/>
            <person name="Wang M."/>
            <person name="Wang M."/>
            <person name="Wang L."/>
            <person name="Yao B."/>
        </authorList>
    </citation>
    <scope>NUCLEOTIDE SEQUENCE [LARGE SCALE GENOMIC DNA]</scope>
    <source>
        <strain evidence="15">Wuqing</strain>
    </source>
</reference>
<evidence type="ECO:0000256" key="6">
    <source>
        <dbReference type="ARBA" id="ARBA00022729"/>
    </source>
</evidence>
<organism evidence="15 16">
    <name type="scientific">Thelohanellus kitauei</name>
    <name type="common">Myxosporean</name>
    <dbReference type="NCBI Taxonomy" id="669202"/>
    <lineage>
        <taxon>Eukaryota</taxon>
        <taxon>Metazoa</taxon>
        <taxon>Cnidaria</taxon>
        <taxon>Myxozoa</taxon>
        <taxon>Myxosporea</taxon>
        <taxon>Bivalvulida</taxon>
        <taxon>Platysporina</taxon>
        <taxon>Myxobolidae</taxon>
        <taxon>Thelohanellus</taxon>
    </lineage>
</organism>
<dbReference type="OrthoDB" id="10063075at2759"/>
<feature type="disulfide bond" evidence="14">
    <location>
        <begin position="227"/>
        <end position="242"/>
    </location>
</feature>
<keyword evidence="8" id="KW-0106">Calcium</keyword>
<dbReference type="PRINTS" id="PR00261">
    <property type="entry name" value="LDLRECEPTOR"/>
</dbReference>
<keyword evidence="3" id="KW-0245">EGF-like domain</keyword>
<comment type="caution">
    <text evidence="15">The sequence shown here is derived from an EMBL/GenBank/DDBJ whole genome shotgun (WGS) entry which is preliminary data.</text>
</comment>
<comment type="subcellular location">
    <subcellularLocation>
        <location evidence="1">Endomembrane system</location>
    </subcellularLocation>
    <subcellularLocation>
        <location evidence="2">Membrane</location>
        <topology evidence="2">Single-pass type I membrane protein</topology>
    </subcellularLocation>
</comment>
<keyword evidence="7" id="KW-0677">Repeat</keyword>
<comment type="caution">
    <text evidence="14">Lacks conserved residue(s) required for the propagation of feature annotation.</text>
</comment>
<keyword evidence="6" id="KW-0732">Signal</keyword>
<feature type="disulfide bond" evidence="14">
    <location>
        <begin position="127"/>
        <end position="139"/>
    </location>
</feature>
<evidence type="ECO:0000256" key="4">
    <source>
        <dbReference type="ARBA" id="ARBA00022583"/>
    </source>
</evidence>
<dbReference type="AlphaFoldDB" id="A0A0C2MZ14"/>
<proteinExistence type="predicted"/>
<feature type="disulfide bond" evidence="14">
    <location>
        <begin position="185"/>
        <end position="200"/>
    </location>
</feature>
<keyword evidence="5" id="KW-0812">Transmembrane</keyword>
<feature type="disulfide bond" evidence="14">
    <location>
        <begin position="166"/>
        <end position="178"/>
    </location>
</feature>
<dbReference type="PROSITE" id="PS50068">
    <property type="entry name" value="LDLRA_2"/>
    <property type="match status" value="4"/>
</dbReference>
<evidence type="ECO:0000313" key="15">
    <source>
        <dbReference type="EMBL" id="KII72571.1"/>
    </source>
</evidence>
<sequence>MTTSGDEIMSFMVVERVQEIGYSENSYNIYTESKLFKVDLNNYVAYLERNIPKTLKMIEYESKDKCDGVDNCPDASDEFNCPAECQSDQFLCFKDKKCLSLDNICDGKEDCSDGIDEVDCSRILPRCQEGMFECFNQTCINSQKVCDGYNDCGDLSDEIDCKEKRCALYGSYCDDGTCLYHHQMCDGVYHCNDFSDERACAVRVFESPNMNCLVKCDDKCVEMNKICNHFSDCTDFLDEKDCEFEFILTIKGTRSSVLALRIWFVLTINPATAKKKYVMDLMIVLMEQMNKTVQVANLYIFATIPCLENIYIPCQNKNQRICISKMCDNMEDCSDGSDENLICYSQNFSRAIDLNLQDYGSVDFSWGAEDSGNSYLVTVINLDTKNILIEQVVKHVHLNAGGHVHCGRYMMIIKNTINFNILFRSYKYIPIKTHTPTNLVYNQQSRMLTWDADPHNCVPRIFYIECYKNVLVLRNFTFNNSLKIHSINNMACKVAACPYQVYNQSCSPFSKTVDVYMVPEKVLSTDPIETDDIVEKFFDTENSCLNFQAADDVNAFKETSEIT</sequence>
<evidence type="ECO:0000256" key="1">
    <source>
        <dbReference type="ARBA" id="ARBA00004308"/>
    </source>
</evidence>
<keyword evidence="9" id="KW-1133">Transmembrane helix</keyword>
<feature type="disulfide bond" evidence="14">
    <location>
        <begin position="105"/>
        <end position="120"/>
    </location>
</feature>
<evidence type="ECO:0000256" key="3">
    <source>
        <dbReference type="ARBA" id="ARBA00022536"/>
    </source>
</evidence>
<dbReference type="PROSITE" id="PS01209">
    <property type="entry name" value="LDLRA_1"/>
    <property type="match status" value="1"/>
</dbReference>
<feature type="disulfide bond" evidence="14">
    <location>
        <begin position="134"/>
        <end position="152"/>
    </location>
</feature>
<dbReference type="SMART" id="SM00192">
    <property type="entry name" value="LDLa"/>
    <property type="match status" value="6"/>
</dbReference>
<evidence type="ECO:0000256" key="9">
    <source>
        <dbReference type="ARBA" id="ARBA00022989"/>
    </source>
</evidence>
<evidence type="ECO:0000256" key="5">
    <source>
        <dbReference type="ARBA" id="ARBA00022692"/>
    </source>
</evidence>
<dbReference type="GO" id="GO:0012505">
    <property type="term" value="C:endomembrane system"/>
    <property type="evidence" value="ECO:0007669"/>
    <property type="project" value="UniProtKB-SubCell"/>
</dbReference>
<dbReference type="InterPro" id="IPR002172">
    <property type="entry name" value="LDrepeatLR_classA_rpt"/>
</dbReference>
<keyword evidence="16" id="KW-1185">Reference proteome</keyword>
<dbReference type="EMBL" id="JWZT01001163">
    <property type="protein sequence ID" value="KII72571.1"/>
    <property type="molecule type" value="Genomic_DNA"/>
</dbReference>
<evidence type="ECO:0000313" key="16">
    <source>
        <dbReference type="Proteomes" id="UP000031668"/>
    </source>
</evidence>
<evidence type="ECO:0000256" key="13">
    <source>
        <dbReference type="ARBA" id="ARBA00023180"/>
    </source>
</evidence>
<keyword evidence="13" id="KW-0325">Glycoprotein</keyword>
<evidence type="ECO:0000256" key="11">
    <source>
        <dbReference type="ARBA" id="ARBA00023157"/>
    </source>
</evidence>
<evidence type="ECO:0000256" key="7">
    <source>
        <dbReference type="ARBA" id="ARBA00022737"/>
    </source>
</evidence>
<gene>
    <name evidence="15" type="ORF">RF11_13268</name>
</gene>
<dbReference type="FunFam" id="4.10.400.10:FF:000009">
    <property type="entry name" value="Low-density lipoprotein receptor-related protein 1"/>
    <property type="match status" value="1"/>
</dbReference>
<dbReference type="Pfam" id="PF00057">
    <property type="entry name" value="Ldl_recept_a"/>
    <property type="match status" value="1"/>
</dbReference>
<accession>A0A0C2MZ14</accession>
<dbReference type="InterPro" id="IPR036055">
    <property type="entry name" value="LDL_receptor-like_sf"/>
</dbReference>
<keyword evidence="4" id="KW-0254">Endocytosis</keyword>
<evidence type="ECO:0000256" key="10">
    <source>
        <dbReference type="ARBA" id="ARBA00023136"/>
    </source>
</evidence>
<keyword evidence="10" id="KW-0472">Membrane</keyword>
<name>A0A0C2MZ14_THEKT</name>